<organism evidence="1 2">
    <name type="scientific">Amborella trichopoda</name>
    <dbReference type="NCBI Taxonomy" id="13333"/>
    <lineage>
        <taxon>Eukaryota</taxon>
        <taxon>Viridiplantae</taxon>
        <taxon>Streptophyta</taxon>
        <taxon>Embryophyta</taxon>
        <taxon>Tracheophyta</taxon>
        <taxon>Spermatophyta</taxon>
        <taxon>Magnoliopsida</taxon>
        <taxon>Amborellales</taxon>
        <taxon>Amborellaceae</taxon>
        <taxon>Amborella</taxon>
    </lineage>
</organism>
<keyword evidence="2" id="KW-1185">Reference proteome</keyword>
<proteinExistence type="predicted"/>
<name>U5CYN6_AMBTC</name>
<dbReference type="PANTHER" id="PTHR46033">
    <property type="entry name" value="PROTEIN MAIN-LIKE 2"/>
    <property type="match status" value="1"/>
</dbReference>
<accession>U5CYN6</accession>
<evidence type="ECO:0000313" key="1">
    <source>
        <dbReference type="EMBL" id="ERN18456.1"/>
    </source>
</evidence>
<sequence>MVRQGCGQDQNRIGLRMTKIPMSGFFVDDRSHLFAIRKRAALLTLGQRPETYSIPLQCGELAPTLEELSGILGFGVRIRGRHDSEIHLGKLRWEFTGVPHRAEKMMGGRALQVSISVGDAEGVGRHVPNLGDRGAFFYEDTVPPQALLIDKEWREQERERIQDAHEWAMIEDEPEVFREEVDLTIDHGPLLDCEIYSLRTFPMYLFREFLFVDRSKGRAHMSVVWATRWLDYLERVAWGPTIVGWLHHHLCSVVREARYMGGFVRSSSRSESGSTSPFLALFPVA</sequence>
<dbReference type="Proteomes" id="UP000017836">
    <property type="component" value="Unassembled WGS sequence"/>
</dbReference>
<evidence type="ECO:0000313" key="2">
    <source>
        <dbReference type="Proteomes" id="UP000017836"/>
    </source>
</evidence>
<gene>
    <name evidence="1" type="ORF">AMTR_s00190p00047090</name>
</gene>
<dbReference type="GO" id="GO:0010073">
    <property type="term" value="P:meristem maintenance"/>
    <property type="evidence" value="ECO:0007669"/>
    <property type="project" value="InterPro"/>
</dbReference>
<reference evidence="2" key="1">
    <citation type="journal article" date="2013" name="Science">
        <title>The Amborella genome and the evolution of flowering plants.</title>
        <authorList>
            <consortium name="Amborella Genome Project"/>
        </authorList>
    </citation>
    <scope>NUCLEOTIDE SEQUENCE [LARGE SCALE GENOMIC DNA]</scope>
</reference>
<dbReference type="HOGENOM" id="CLU_977762_0_0_1"/>
<protein>
    <recommendedName>
        <fullName evidence="3">Aminotransferase-like plant mobile domain-containing protein</fullName>
    </recommendedName>
</protein>
<evidence type="ECO:0008006" key="3">
    <source>
        <dbReference type="Google" id="ProtNLM"/>
    </source>
</evidence>
<dbReference type="AlphaFoldDB" id="U5CYN6"/>
<dbReference type="EMBL" id="KI392107">
    <property type="protein sequence ID" value="ERN18456.1"/>
    <property type="molecule type" value="Genomic_DNA"/>
</dbReference>
<dbReference type="InterPro" id="IPR044824">
    <property type="entry name" value="MAIN-like"/>
</dbReference>
<dbReference type="PANTHER" id="PTHR46033:SF1">
    <property type="entry name" value="PROTEIN MAIN-LIKE 2"/>
    <property type="match status" value="1"/>
</dbReference>
<dbReference type="Gramene" id="ERN18456">
    <property type="protein sequence ID" value="ERN18456"/>
    <property type="gene ID" value="AMTR_s00190p00047090"/>
</dbReference>